<dbReference type="EMBL" id="CP007044">
    <property type="protein sequence ID" value="AHG20732.1"/>
    <property type="molecule type" value="Genomic_DNA"/>
</dbReference>
<accession>W0LEM5</accession>
<dbReference type="HOGENOM" id="CLU_038557_2_0_6"/>
<dbReference type="STRING" id="1441930.Z042_14785"/>
<dbReference type="OrthoDB" id="7802453at2"/>
<organism evidence="2 3">
    <name type="scientific">Chania multitudinisentens RB-25</name>
    <dbReference type="NCBI Taxonomy" id="1441930"/>
    <lineage>
        <taxon>Bacteria</taxon>
        <taxon>Pseudomonadati</taxon>
        <taxon>Pseudomonadota</taxon>
        <taxon>Gammaproteobacteria</taxon>
        <taxon>Enterobacterales</taxon>
        <taxon>Yersiniaceae</taxon>
        <taxon>Chania</taxon>
    </lineage>
</organism>
<dbReference type="eggNOG" id="COG1479">
    <property type="taxonomic scope" value="Bacteria"/>
</dbReference>
<dbReference type="PATRIC" id="fig|1441930.4.peg.2919"/>
<dbReference type="PANTHER" id="PTHR39639">
    <property type="entry name" value="CHROMOSOME 16, WHOLE GENOME SHOTGUN SEQUENCE"/>
    <property type="match status" value="1"/>
</dbReference>
<name>W0LEM5_9GAMM</name>
<evidence type="ECO:0000259" key="1">
    <source>
        <dbReference type="Pfam" id="PF03235"/>
    </source>
</evidence>
<proteinExistence type="predicted"/>
<reference evidence="2 3" key="1">
    <citation type="submission" date="2014-01" db="EMBL/GenBank/DDBJ databases">
        <title>Isolation of Serratia multitudinisentens RB-25 from Ex-Landfill site.</title>
        <authorList>
            <person name="Robson E.H.J."/>
        </authorList>
    </citation>
    <scope>NUCLEOTIDE SEQUENCE [LARGE SCALE GENOMIC DNA]</scope>
    <source>
        <strain evidence="2 3">RB-25</strain>
    </source>
</reference>
<feature type="domain" description="GmrSD restriction endonucleases N-terminal" evidence="1">
    <location>
        <begin position="42"/>
        <end position="181"/>
    </location>
</feature>
<keyword evidence="3" id="KW-1185">Reference proteome</keyword>
<dbReference type="RefSeq" id="WP_024914321.1">
    <property type="nucleotide sequence ID" value="NZ_CP007044.2"/>
</dbReference>
<gene>
    <name evidence="2" type="ORF">Z042_14785</name>
</gene>
<evidence type="ECO:0000313" key="3">
    <source>
        <dbReference type="Proteomes" id="UP000019030"/>
    </source>
</evidence>
<dbReference type="Pfam" id="PF03235">
    <property type="entry name" value="GmrSD_N"/>
    <property type="match status" value="1"/>
</dbReference>
<dbReference type="AlphaFoldDB" id="W0LEM5"/>
<dbReference type="InterPro" id="IPR004919">
    <property type="entry name" value="GmrSD_N"/>
</dbReference>
<dbReference type="Proteomes" id="UP000019030">
    <property type="component" value="Chromosome"/>
</dbReference>
<protein>
    <recommendedName>
        <fullName evidence="1">GmrSD restriction endonucleases N-terminal domain-containing protein</fullName>
    </recommendedName>
</protein>
<dbReference type="PANTHER" id="PTHR39639:SF1">
    <property type="entry name" value="DUF262 DOMAIN-CONTAINING PROTEIN"/>
    <property type="match status" value="1"/>
</dbReference>
<sequence length="357" mass="41062">MKTLKERPPKSENEIASAEEQIVTLSKRIEFYLTEYSVELLASKMRKGEFVVPSYQRAYTWEPERKSRFIESLVLGLPIPFLFFWEMPDGKLEIVDGSQRLRSIEEFVLGDLCLGELDGLTALSGFTFLDLPESRQRKINNRSIRGIVLNEHADEQARFDMFERINTGSKIANKAEVRRGALAGPFMDLIVELAVIPTFESLAPVSKKELDEREREELVARFFAYSDGLEGYRDRPSEFIFNYVKKMNIRLVDEPALLDQYRTQFIETVNFIERVFPYGFRRKEKGKATPRARFEAIAIGSRLALNERPTLVNEPITDVLPWLISADFIRVTGSDGANAIARLRERTGFVRDKLLGM</sequence>
<dbReference type="KEGG" id="sfo:Z042_14785"/>
<reference evidence="2 3" key="2">
    <citation type="submission" date="2015-03" db="EMBL/GenBank/DDBJ databases">
        <authorList>
            <person name="Chan K.-G."/>
        </authorList>
    </citation>
    <scope>NUCLEOTIDE SEQUENCE [LARGE SCALE GENOMIC DNA]</scope>
    <source>
        <strain evidence="2 3">RB-25</strain>
    </source>
</reference>
<evidence type="ECO:0000313" key="2">
    <source>
        <dbReference type="EMBL" id="AHG20732.1"/>
    </source>
</evidence>